<dbReference type="EMBL" id="MCGT01000003">
    <property type="protein sequence ID" value="ORX61646.1"/>
    <property type="molecule type" value="Genomic_DNA"/>
</dbReference>
<evidence type="ECO:0000313" key="6">
    <source>
        <dbReference type="Proteomes" id="UP000242146"/>
    </source>
</evidence>
<dbReference type="PROSITE" id="PS50002">
    <property type="entry name" value="SH3"/>
    <property type="match status" value="1"/>
</dbReference>
<keyword evidence="6" id="KW-1185">Reference proteome</keyword>
<feature type="compositionally biased region" description="Low complexity" evidence="3">
    <location>
        <begin position="184"/>
        <end position="197"/>
    </location>
</feature>
<evidence type="ECO:0000256" key="1">
    <source>
        <dbReference type="ARBA" id="ARBA00022443"/>
    </source>
</evidence>
<proteinExistence type="predicted"/>
<accession>A0A1X2GUJ7</accession>
<dbReference type="STRING" id="101127.A0A1X2GUJ7"/>
<dbReference type="PANTHER" id="PTHR45929:SF7">
    <property type="entry name" value="LAS SEVENTEEN-BINDING PROTEIN 1"/>
    <property type="match status" value="1"/>
</dbReference>
<dbReference type="Pfam" id="PF00018">
    <property type="entry name" value="SH3_1"/>
    <property type="match status" value="1"/>
</dbReference>
<organism evidence="5 6">
    <name type="scientific">Hesseltinella vesiculosa</name>
    <dbReference type="NCBI Taxonomy" id="101127"/>
    <lineage>
        <taxon>Eukaryota</taxon>
        <taxon>Fungi</taxon>
        <taxon>Fungi incertae sedis</taxon>
        <taxon>Mucoromycota</taxon>
        <taxon>Mucoromycotina</taxon>
        <taxon>Mucoromycetes</taxon>
        <taxon>Mucorales</taxon>
        <taxon>Cunninghamellaceae</taxon>
        <taxon>Hesseltinella</taxon>
    </lineage>
</organism>
<dbReference type="SMART" id="SM00326">
    <property type="entry name" value="SH3"/>
    <property type="match status" value="1"/>
</dbReference>
<feature type="region of interest" description="Disordered" evidence="3">
    <location>
        <begin position="119"/>
        <end position="225"/>
    </location>
</feature>
<keyword evidence="1 2" id="KW-0728">SH3 domain</keyword>
<dbReference type="PANTHER" id="PTHR45929">
    <property type="entry name" value="JAK PATHWAY SIGNAL TRANSDUCTION ADAPTOR MOLECULE"/>
    <property type="match status" value="1"/>
</dbReference>
<dbReference type="AlphaFoldDB" id="A0A1X2GUJ7"/>
<dbReference type="PRINTS" id="PR01887">
    <property type="entry name" value="SPECTRNALPHA"/>
</dbReference>
<dbReference type="Gene3D" id="2.30.30.40">
    <property type="entry name" value="SH3 Domains"/>
    <property type="match status" value="1"/>
</dbReference>
<dbReference type="CDD" id="cd00174">
    <property type="entry name" value="SH3"/>
    <property type="match status" value="1"/>
</dbReference>
<evidence type="ECO:0000313" key="5">
    <source>
        <dbReference type="EMBL" id="ORX61646.1"/>
    </source>
</evidence>
<evidence type="ECO:0000256" key="2">
    <source>
        <dbReference type="PROSITE-ProRule" id="PRU00192"/>
    </source>
</evidence>
<dbReference type="SUPFAM" id="SSF50044">
    <property type="entry name" value="SH3-domain"/>
    <property type="match status" value="1"/>
</dbReference>
<evidence type="ECO:0000256" key="3">
    <source>
        <dbReference type="SAM" id="MobiDB-lite"/>
    </source>
</evidence>
<sequence>MSTVQHIVDSVKRDLAFLKEQQRLSPQAYDDMLHLLDSQNLPSPASHFSAPSAPPPPSYPSNDSVEAIYDFNGANANDLSFKQGDIIEVLDRVNNDWWRGRLHGREGLFPCNYVKKLESNEKKAPPPPMPSRNSYQGGGYATPPAQAYPPPPPPAQAYPPPPPSAQAYPPPPPPAQYPPPPSGYQPSYSQPSPSYNYAPPPAQQAPEPAGPHTESKTDKASGMLKKVAGQVGNAATWGFGGTLGSEAAHALF</sequence>
<dbReference type="OrthoDB" id="10255964at2759"/>
<feature type="compositionally biased region" description="Pro residues" evidence="3">
    <location>
        <begin position="146"/>
        <end position="183"/>
    </location>
</feature>
<dbReference type="Proteomes" id="UP000242146">
    <property type="component" value="Unassembled WGS sequence"/>
</dbReference>
<dbReference type="InterPro" id="IPR001452">
    <property type="entry name" value="SH3_domain"/>
</dbReference>
<name>A0A1X2GUJ7_9FUNG</name>
<dbReference type="InterPro" id="IPR036028">
    <property type="entry name" value="SH3-like_dom_sf"/>
</dbReference>
<comment type="caution">
    <text evidence="5">The sequence shown here is derived from an EMBL/GenBank/DDBJ whole genome shotgun (WGS) entry which is preliminary data.</text>
</comment>
<dbReference type="InterPro" id="IPR050670">
    <property type="entry name" value="STAM"/>
</dbReference>
<dbReference type="FunFam" id="2.30.30.40:FF:000072">
    <property type="entry name" value="Unconventional Myosin IB"/>
    <property type="match status" value="1"/>
</dbReference>
<feature type="region of interest" description="Disordered" evidence="3">
    <location>
        <begin position="43"/>
        <end position="65"/>
    </location>
</feature>
<evidence type="ECO:0000259" key="4">
    <source>
        <dbReference type="PROSITE" id="PS50002"/>
    </source>
</evidence>
<gene>
    <name evidence="5" type="ORF">DM01DRAFT_1332243</name>
</gene>
<dbReference type="PRINTS" id="PR00452">
    <property type="entry name" value="SH3DOMAIN"/>
</dbReference>
<reference evidence="5 6" key="1">
    <citation type="submission" date="2016-07" db="EMBL/GenBank/DDBJ databases">
        <title>Pervasive Adenine N6-methylation of Active Genes in Fungi.</title>
        <authorList>
            <consortium name="DOE Joint Genome Institute"/>
            <person name="Mondo S.J."/>
            <person name="Dannebaum R.O."/>
            <person name="Kuo R.C."/>
            <person name="Labutti K."/>
            <person name="Haridas S."/>
            <person name="Kuo A."/>
            <person name="Salamov A."/>
            <person name="Ahrendt S.R."/>
            <person name="Lipzen A."/>
            <person name="Sullivan W."/>
            <person name="Andreopoulos W.B."/>
            <person name="Clum A."/>
            <person name="Lindquist E."/>
            <person name="Daum C."/>
            <person name="Ramamoorthy G.K."/>
            <person name="Gryganskyi A."/>
            <person name="Culley D."/>
            <person name="Magnuson J.K."/>
            <person name="James T.Y."/>
            <person name="O'Malley M.A."/>
            <person name="Stajich J.E."/>
            <person name="Spatafora J.W."/>
            <person name="Visel A."/>
            <person name="Grigoriev I.V."/>
        </authorList>
    </citation>
    <scope>NUCLEOTIDE SEQUENCE [LARGE SCALE GENOMIC DNA]</scope>
    <source>
        <strain evidence="5 6">NRRL 3301</strain>
    </source>
</reference>
<feature type="domain" description="SH3" evidence="4">
    <location>
        <begin position="60"/>
        <end position="119"/>
    </location>
</feature>
<protein>
    <submittedName>
        <fullName evidence="5">SH3-domain-containing protein</fullName>
    </submittedName>
</protein>